<comment type="caution">
    <text evidence="1">The sequence shown here is derived from an EMBL/GenBank/DDBJ whole genome shotgun (WGS) entry which is preliminary data.</text>
</comment>
<keyword evidence="2" id="KW-1185">Reference proteome</keyword>
<accession>A0A544QQ90</accession>
<name>A0A544QQ90_9EURY</name>
<protein>
    <submittedName>
        <fullName evidence="1">Universal stress protein</fullName>
    </submittedName>
</protein>
<dbReference type="EMBL" id="SESI01000001">
    <property type="protein sequence ID" value="TQQ81581.1"/>
    <property type="molecule type" value="Genomic_DNA"/>
</dbReference>
<organism evidence="1 2">
    <name type="scientific">Halonotius roseus</name>
    <dbReference type="NCBI Taxonomy" id="2511997"/>
    <lineage>
        <taxon>Archaea</taxon>
        <taxon>Methanobacteriati</taxon>
        <taxon>Methanobacteriota</taxon>
        <taxon>Stenosarchaea group</taxon>
        <taxon>Halobacteria</taxon>
        <taxon>Halobacteriales</taxon>
        <taxon>Haloferacaceae</taxon>
        <taxon>Halonotius</taxon>
    </lineage>
</organism>
<gene>
    <name evidence="1" type="ORF">EWF95_01160</name>
</gene>
<dbReference type="OrthoDB" id="157328at2157"/>
<dbReference type="Proteomes" id="UP000315385">
    <property type="component" value="Unassembled WGS sequence"/>
</dbReference>
<dbReference type="InterPro" id="IPR006015">
    <property type="entry name" value="Universal_stress_UspA"/>
</dbReference>
<dbReference type="SUPFAM" id="SSF52402">
    <property type="entry name" value="Adenine nucleotide alpha hydrolases-like"/>
    <property type="match status" value="1"/>
</dbReference>
<evidence type="ECO:0000313" key="1">
    <source>
        <dbReference type="EMBL" id="TQQ81581.1"/>
    </source>
</evidence>
<dbReference type="Gene3D" id="3.40.50.12370">
    <property type="match status" value="1"/>
</dbReference>
<dbReference type="RefSeq" id="WP_142442149.1">
    <property type="nucleotide sequence ID" value="NZ_SESI01000001.1"/>
</dbReference>
<sequence>MSRVLVPVEVLDGKTVAPGLMSLLGTMDVTVLGYHVLPEQTPPDQARHQFEERATAALEDLSEEFRAAGGAADHRLVFTHDREQTVRRVADELAANAFAISGMTGDVDDLLVSLSGDVAVDRITDFVTELIGDRDIDVTLLLAGDPEAAADDRLETAGTQLREAGIDTNTSTAAGSPFDSLMDAAPTHDAIVIGEAAPSLRSLVFGDEAERVAAASVGPVLVVRRDQAPETTDP</sequence>
<proteinExistence type="predicted"/>
<dbReference type="AlphaFoldDB" id="A0A544QQ90"/>
<dbReference type="PRINTS" id="PR01438">
    <property type="entry name" value="UNVRSLSTRESS"/>
</dbReference>
<reference evidence="1 2" key="1">
    <citation type="submission" date="2019-02" db="EMBL/GenBank/DDBJ databases">
        <title>Halonotius sp. a new haloqrchaeon isolated from saline water.</title>
        <authorList>
            <person name="Duran-Viseras A."/>
            <person name="Sanchez-Porro C."/>
            <person name="Ventosa A."/>
        </authorList>
    </citation>
    <scope>NUCLEOTIDE SEQUENCE [LARGE SCALE GENOMIC DNA]</scope>
    <source>
        <strain evidence="1 2">F9-27</strain>
    </source>
</reference>
<evidence type="ECO:0000313" key="2">
    <source>
        <dbReference type="Proteomes" id="UP000315385"/>
    </source>
</evidence>